<dbReference type="AlphaFoldDB" id="A0A8S9U5M2"/>
<reference evidence="1" key="1">
    <citation type="submission" date="2020-03" db="EMBL/GenBank/DDBJ databases">
        <title>Hybrid Assembly of Korean Phytophthora infestans isolates.</title>
        <authorList>
            <person name="Prokchorchik M."/>
            <person name="Lee Y."/>
            <person name="Seo J."/>
            <person name="Cho J.-H."/>
            <person name="Park Y.-E."/>
            <person name="Jang D.-C."/>
            <person name="Im J.-S."/>
            <person name="Choi J.-G."/>
            <person name="Park H.-J."/>
            <person name="Lee G.-B."/>
            <person name="Lee Y.-G."/>
            <person name="Hong S.-Y."/>
            <person name="Cho K."/>
            <person name="Sohn K.H."/>
        </authorList>
    </citation>
    <scope>NUCLEOTIDE SEQUENCE</scope>
    <source>
        <strain evidence="1">KR_2_A2</strain>
    </source>
</reference>
<accession>A0A8S9U5M2</accession>
<dbReference type="Proteomes" id="UP000704712">
    <property type="component" value="Unassembled WGS sequence"/>
</dbReference>
<comment type="caution">
    <text evidence="1">The sequence shown here is derived from an EMBL/GenBank/DDBJ whole genome shotgun (WGS) entry which is preliminary data.</text>
</comment>
<name>A0A8S9U5M2_PHYIN</name>
<organism evidence="1 3">
    <name type="scientific">Phytophthora infestans</name>
    <name type="common">Potato late blight agent</name>
    <name type="synonym">Botrytis infestans</name>
    <dbReference type="NCBI Taxonomy" id="4787"/>
    <lineage>
        <taxon>Eukaryota</taxon>
        <taxon>Sar</taxon>
        <taxon>Stramenopiles</taxon>
        <taxon>Oomycota</taxon>
        <taxon>Peronosporomycetes</taxon>
        <taxon>Peronosporales</taxon>
        <taxon>Peronosporaceae</taxon>
        <taxon>Phytophthora</taxon>
    </lineage>
</organism>
<proteinExistence type="predicted"/>
<sequence length="95" mass="10377">MTAPCCIVHCSGPYGLRRPSSAVQRAAAADAAACQGTRVKLKTSKLKLCCTWSSPFLVLAQIEQLPGKPDSYRLQSIGFSYRLQLPRRINPIWAG</sequence>
<evidence type="ECO:0000313" key="1">
    <source>
        <dbReference type="EMBL" id="KAF4134952.1"/>
    </source>
</evidence>
<gene>
    <name evidence="2" type="ORF">GN958_ATG08795</name>
    <name evidence="1" type="ORF">GN958_ATG15850</name>
</gene>
<dbReference type="EMBL" id="JAACNO010002232">
    <property type="protein sequence ID" value="KAF4134952.1"/>
    <property type="molecule type" value="Genomic_DNA"/>
</dbReference>
<evidence type="ECO:0000313" key="2">
    <source>
        <dbReference type="EMBL" id="KAF4142013.1"/>
    </source>
</evidence>
<protein>
    <submittedName>
        <fullName evidence="1">Uncharacterized protein</fullName>
    </submittedName>
</protein>
<evidence type="ECO:0000313" key="3">
    <source>
        <dbReference type="Proteomes" id="UP000704712"/>
    </source>
</evidence>
<dbReference type="EMBL" id="JAACNO010001226">
    <property type="protein sequence ID" value="KAF4142013.1"/>
    <property type="molecule type" value="Genomic_DNA"/>
</dbReference>